<dbReference type="SUPFAM" id="SSF52047">
    <property type="entry name" value="RNI-like"/>
    <property type="match status" value="1"/>
</dbReference>
<protein>
    <recommendedName>
        <fullName evidence="2">Disease resistance protein At4g27190-like leucine-rich repeats domain-containing protein</fullName>
    </recommendedName>
</protein>
<dbReference type="EMBL" id="JAAGAX010000008">
    <property type="protein sequence ID" value="KAF2307116.1"/>
    <property type="molecule type" value="Genomic_DNA"/>
</dbReference>
<accession>A0A6A6M492</accession>
<proteinExistence type="predicted"/>
<dbReference type="InterPro" id="IPR050905">
    <property type="entry name" value="Plant_NBS-LRR"/>
</dbReference>
<gene>
    <name evidence="3" type="ORF">GH714_024930</name>
</gene>
<sequence>MPKDLFSEKLESFSVVIGDVWDWDSAWDKSGKYKISRALKLKLSTSALLERVRVLLMKTEDLCLDDMKGISSVLPELDNQGFPQLKHLHVQNSPDIQYIIDWKITGRSTAFPRLESLFLHNLNKLEKICHGSSVVGSFNNLRKLMVWNCTVLRSLFSFSMFKGLGKVEEVDVKGCTIMEEIVVEEGEDDEKINLPQLRYLRLENLPQFISFCSRVKEATTSGGNKEIECEDETETPMPLFSRKVSFPNLTILIVDGCDNLKNLLSLSSVVHLKRLEICNCKMMEEVMVKEGLEERIMSKMLLHQLESLKLENLPNSRDSAQVAFPNLEQLEILNMDNLKMIWHNELHSDSFCKINALTVEHCEELIKIFPSTLLRGLRNLQRLFIHNCDLLQEVFDLQELIKMKESVAIQLGTLHIEGLPNLKHVWNEDPLGLVLFHYLSSVYVWRCPNLKFIFPASIAKNLLQLKTLDISSSGVEEIVQNLNWVETNMENQPMVKVLQPHFSFRKVSFPNLTILIVDGCDNLKNLLSLSSVVHLKRLEICNCKMMEEVMVKEGLEEEIMSKMLLHQLESLELMDLPKLTRFCTSNLVECPVLKHLRIQNCPQMSTFVSNYTTSNMASSREFGIINSALFDEKVAFPNLEQLEILNMDNLKMIWHNKLHSDSFCKINALTVEHCEELIKIFPSTLLRGLRNLQNLVIHNCDLLQEVFDLQGLIKMKESVAIQLRTLHIYSLPNLKHVWNEDPLGLVLFDNLSSVSVWDCPNLKFIFPASIAKNLPQLKTLDIARSGLEEIVQNLNWVETNMENQPMVSFPNLTLLIVDGCDNLKILLSLSSVVHLERLQIRNCKMMEEVMVKEGLEEEIMSKMLLHQVESLELENLPKLTRFCTSNLVECPVLEELRIKNCPQMRTFVSNYTTSNMASSSELDIINSALFDEKIGFPNLEDIKLSGINVKMIWPNQHIESSLYIEKLTTLIVDGCGNLNYLFTSSIVGSLAQLKTLEICECKSMEEVIIAEGEGEMMSKMLFPKLHSLKLKGLPRIVRFCTANLIECPSLKVLRADNCPHLHAFLSTCISKNVGTSSGVTQANATLFDEKVWFPNLEELYIMHMHKLEMIWCDELLADSFSRLKVLQVQYGKQLLKIFPSKLLGRFLQNLELLVVKNCDSVEEVFDLRALVRVSEAPVVERSQLRTLDIRDLPNLKQVWNMDPHGILSFYNLRLVYAWNCPKLKSLFPFSIALGLPHLELLNINGCHVTLSTL</sequence>
<dbReference type="InterPro" id="IPR057135">
    <property type="entry name" value="At4g27190-like_LRR"/>
</dbReference>
<reference evidence="3 4" key="1">
    <citation type="journal article" date="2020" name="Mol. Plant">
        <title>The Chromosome-Based Rubber Tree Genome Provides New Insights into Spurge Genome Evolution and Rubber Biosynthesis.</title>
        <authorList>
            <person name="Liu J."/>
            <person name="Shi C."/>
            <person name="Shi C.C."/>
            <person name="Li W."/>
            <person name="Zhang Q.J."/>
            <person name="Zhang Y."/>
            <person name="Li K."/>
            <person name="Lu H.F."/>
            <person name="Shi C."/>
            <person name="Zhu S.T."/>
            <person name="Xiao Z.Y."/>
            <person name="Nan H."/>
            <person name="Yue Y."/>
            <person name="Zhu X.G."/>
            <person name="Wu Y."/>
            <person name="Hong X.N."/>
            <person name="Fan G.Y."/>
            <person name="Tong Y."/>
            <person name="Zhang D."/>
            <person name="Mao C.L."/>
            <person name="Liu Y.L."/>
            <person name="Hao S.J."/>
            <person name="Liu W.Q."/>
            <person name="Lv M.Q."/>
            <person name="Zhang H.B."/>
            <person name="Liu Y."/>
            <person name="Hu-Tang G.R."/>
            <person name="Wang J.P."/>
            <person name="Wang J.H."/>
            <person name="Sun Y.H."/>
            <person name="Ni S.B."/>
            <person name="Chen W.B."/>
            <person name="Zhang X.C."/>
            <person name="Jiao Y.N."/>
            <person name="Eichler E.E."/>
            <person name="Li G.H."/>
            <person name="Liu X."/>
            <person name="Gao L.Z."/>
        </authorList>
    </citation>
    <scope>NUCLEOTIDE SEQUENCE [LARGE SCALE GENOMIC DNA]</scope>
    <source>
        <strain evidence="4">cv. GT1</strain>
        <tissue evidence="3">Leaf</tissue>
    </source>
</reference>
<organism evidence="3 4">
    <name type="scientific">Hevea brasiliensis</name>
    <name type="common">Para rubber tree</name>
    <name type="synonym">Siphonia brasiliensis</name>
    <dbReference type="NCBI Taxonomy" id="3981"/>
    <lineage>
        <taxon>Eukaryota</taxon>
        <taxon>Viridiplantae</taxon>
        <taxon>Streptophyta</taxon>
        <taxon>Embryophyta</taxon>
        <taxon>Tracheophyta</taxon>
        <taxon>Spermatophyta</taxon>
        <taxon>Magnoliopsida</taxon>
        <taxon>eudicotyledons</taxon>
        <taxon>Gunneridae</taxon>
        <taxon>Pentapetalae</taxon>
        <taxon>rosids</taxon>
        <taxon>fabids</taxon>
        <taxon>Malpighiales</taxon>
        <taxon>Euphorbiaceae</taxon>
        <taxon>Crotonoideae</taxon>
        <taxon>Micrandreae</taxon>
        <taxon>Hevea</taxon>
    </lineage>
</organism>
<dbReference type="PANTHER" id="PTHR33463">
    <property type="entry name" value="NB-ARC DOMAIN-CONTAINING PROTEIN-RELATED"/>
    <property type="match status" value="1"/>
</dbReference>
<name>A0A6A6M492_HEVBR</name>
<dbReference type="InterPro" id="IPR032675">
    <property type="entry name" value="LRR_dom_sf"/>
</dbReference>
<dbReference type="Pfam" id="PF23247">
    <property type="entry name" value="LRR_RPS2"/>
    <property type="match status" value="8"/>
</dbReference>
<evidence type="ECO:0000259" key="2">
    <source>
        <dbReference type="Pfam" id="PF23247"/>
    </source>
</evidence>
<feature type="domain" description="Disease resistance protein At4g27190-like leucine-rich repeats" evidence="2">
    <location>
        <begin position="486"/>
        <end position="616"/>
    </location>
</feature>
<evidence type="ECO:0000313" key="4">
    <source>
        <dbReference type="Proteomes" id="UP000467840"/>
    </source>
</evidence>
<evidence type="ECO:0000313" key="3">
    <source>
        <dbReference type="EMBL" id="KAF2307116.1"/>
    </source>
</evidence>
<dbReference type="AlphaFoldDB" id="A0A6A6M492"/>
<dbReference type="Gene3D" id="3.80.10.10">
    <property type="entry name" value="Ribonuclease Inhibitor"/>
    <property type="match status" value="5"/>
</dbReference>
<feature type="domain" description="Disease resistance protein At4g27190-like leucine-rich repeats" evidence="2">
    <location>
        <begin position="243"/>
        <end position="315"/>
    </location>
</feature>
<feature type="domain" description="Disease resistance protein At4g27190-like leucine-rich repeats" evidence="2">
    <location>
        <begin position="60"/>
        <end position="175"/>
    </location>
</feature>
<keyword evidence="4" id="KW-1185">Reference proteome</keyword>
<dbReference type="SUPFAM" id="SSF52058">
    <property type="entry name" value="L domain-like"/>
    <property type="match status" value="3"/>
</dbReference>
<dbReference type="Proteomes" id="UP000467840">
    <property type="component" value="Chromosome 9"/>
</dbReference>
<feature type="domain" description="Disease resistance protein At4g27190-like leucine-rich repeats" evidence="2">
    <location>
        <begin position="639"/>
        <end position="784"/>
    </location>
</feature>
<comment type="caution">
    <text evidence="3">The sequence shown here is derived from an EMBL/GenBank/DDBJ whole genome shotgun (WGS) entry which is preliminary data.</text>
</comment>
<feature type="domain" description="Disease resistance protein At4g27190-like leucine-rich repeats" evidence="2">
    <location>
        <begin position="327"/>
        <end position="472"/>
    </location>
</feature>
<feature type="domain" description="Disease resistance protein At4g27190-like leucine-rich repeats" evidence="2">
    <location>
        <begin position="801"/>
        <end position="926"/>
    </location>
</feature>
<feature type="domain" description="Disease resistance protein At4g27190-like leucine-rich repeats" evidence="2">
    <location>
        <begin position="1096"/>
        <end position="1246"/>
    </location>
</feature>
<keyword evidence="1" id="KW-0611">Plant defense</keyword>
<dbReference type="PANTHER" id="PTHR33463:SF181">
    <property type="entry name" value="AAA+ ATPASE DOMAIN-CONTAINING PROTEIN"/>
    <property type="match status" value="1"/>
</dbReference>
<evidence type="ECO:0000256" key="1">
    <source>
        <dbReference type="ARBA" id="ARBA00022821"/>
    </source>
</evidence>
<feature type="domain" description="Disease resistance protein At4g27190-like leucine-rich repeats" evidence="2">
    <location>
        <begin position="938"/>
        <end position="1072"/>
    </location>
</feature>